<feature type="region of interest" description="Disordered" evidence="6">
    <location>
        <begin position="330"/>
        <end position="374"/>
    </location>
</feature>
<dbReference type="EMBL" id="CDMZ01002978">
    <property type="protein sequence ID" value="CUC10195.1"/>
    <property type="molecule type" value="Genomic_DNA"/>
</dbReference>
<dbReference type="InterPro" id="IPR003409">
    <property type="entry name" value="MORN"/>
</dbReference>
<feature type="compositionally biased region" description="Basic and acidic residues" evidence="6">
    <location>
        <begin position="356"/>
        <end position="374"/>
    </location>
</feature>
<keyword evidence="3" id="KW-0968">Cytoplasmic vesicle</keyword>
<dbReference type="SUPFAM" id="SSF82185">
    <property type="entry name" value="Histone H3 K4-specific methyltransferase SET7/9 N-terminal domain"/>
    <property type="match status" value="1"/>
</dbReference>
<accession>A0A0K6S9A7</accession>
<feature type="region of interest" description="Disordered" evidence="6">
    <location>
        <begin position="17"/>
        <end position="47"/>
    </location>
</feature>
<evidence type="ECO:0000256" key="1">
    <source>
        <dbReference type="ARBA" id="ARBA00004218"/>
    </source>
</evidence>
<dbReference type="VEuPathDB" id="CryptoDB:Cvel_7236"/>
<reference evidence="7" key="1">
    <citation type="submission" date="2014-11" db="EMBL/GenBank/DDBJ databases">
        <title>Molecular phylogeny of cliff fern family Woodsiaceae with morphological implications.</title>
        <authorList>
            <person name="Shao Y.-Z."/>
            <person name="Wei R."/>
            <person name="Zhang X.-C."/>
        </authorList>
    </citation>
    <scope>NUCLEOTIDE SEQUENCE</scope>
</reference>
<dbReference type="Gene3D" id="2.20.110.10">
    <property type="entry name" value="Histone H3 K4-specific methyltransferase SET7/9 N-terminal domain"/>
    <property type="match status" value="2"/>
</dbReference>
<evidence type="ECO:0000256" key="6">
    <source>
        <dbReference type="SAM" id="MobiDB-lite"/>
    </source>
</evidence>
<feature type="compositionally biased region" description="Low complexity" evidence="6">
    <location>
        <begin position="332"/>
        <end position="342"/>
    </location>
</feature>
<dbReference type="PhylomeDB" id="A0A0K6S9A7"/>
<dbReference type="PANTHER" id="PTHR46511">
    <property type="entry name" value="MORN REPEAT-CONTAINING PROTEIN 3"/>
    <property type="match status" value="1"/>
</dbReference>
<dbReference type="SMART" id="SM00698">
    <property type="entry name" value="MORN"/>
    <property type="match status" value="4"/>
</dbReference>
<dbReference type="Pfam" id="PF02493">
    <property type="entry name" value="MORN"/>
    <property type="match status" value="4"/>
</dbReference>
<proteinExistence type="predicted"/>
<keyword evidence="2" id="KW-0677">Repeat</keyword>
<dbReference type="PANTHER" id="PTHR46511:SF1">
    <property type="entry name" value="MORN REPEAT-CONTAINING PROTEIN 3"/>
    <property type="match status" value="1"/>
</dbReference>
<dbReference type="InterPro" id="IPR052472">
    <property type="entry name" value="MORN3"/>
</dbReference>
<evidence type="ECO:0000256" key="5">
    <source>
        <dbReference type="ARBA" id="ARBA00045851"/>
    </source>
</evidence>
<sequence>MWLRHWVGMADEGLSNSCSHRGTAEGNRPSRILGETLESPTEEESTDALKPFVERLYTKESYKGEWLNNCKHGYGVQTYKNGAIYEGQWYNGKREGQGALWLKIPGKKQWRKAYTGTWRNDKQEGEGLAYYPDGSRMNGDIYRGRWLADLKEGSGTFSFFRTGRVMVGEWVRDVPRSAVYCRAERAPGEERRSDPALEALKDRFNRGDEVLHPLPPLQLKHPVEVLEEGLEAARKGQTAHRARFTPLPQLFDETELADLLQSFNEACKPDGTLSFLDLRALFLALGVELSDFRLEEVLLQIGIIFRRPPTGPFAASKAAAALEAEALEAEGGETAAGGQTEGPFGTSPRKGKSKKQQAEKEKDESGSFEGKEKPARKQSVFSFEDFARAVALLLDAELMETAVPTLSGPEHGVDYTSQAPPSGVGAETMTVVQTAALVGTQGSSGQGSVHLHVEKGV</sequence>
<organism evidence="7">
    <name type="scientific">Chromera velia CCMP2878</name>
    <dbReference type="NCBI Taxonomy" id="1169474"/>
    <lineage>
        <taxon>Eukaryota</taxon>
        <taxon>Sar</taxon>
        <taxon>Alveolata</taxon>
        <taxon>Colpodellida</taxon>
        <taxon>Chromeraceae</taxon>
        <taxon>Chromera</taxon>
    </lineage>
</organism>
<evidence type="ECO:0000256" key="3">
    <source>
        <dbReference type="ARBA" id="ARBA00023329"/>
    </source>
</evidence>
<dbReference type="AlphaFoldDB" id="A0A0K6S9A7"/>
<comment type="subcellular location">
    <subcellularLocation>
        <location evidence="1">Cytoplasmic vesicle</location>
        <location evidence="1">Secretory vesicle</location>
        <location evidence="1">Acrosome</location>
    </subcellularLocation>
</comment>
<evidence type="ECO:0000256" key="2">
    <source>
        <dbReference type="ARBA" id="ARBA00022737"/>
    </source>
</evidence>
<protein>
    <recommendedName>
        <fullName evidence="4">MORN repeat-containing protein 3</fullName>
    </recommendedName>
</protein>
<name>A0A0K6S9A7_9ALVE</name>
<evidence type="ECO:0000313" key="7">
    <source>
        <dbReference type="EMBL" id="CUC10195.1"/>
    </source>
</evidence>
<evidence type="ECO:0000256" key="4">
    <source>
        <dbReference type="ARBA" id="ARBA00039854"/>
    </source>
</evidence>
<gene>
    <name evidence="7" type="ORF">Cvel_7236.t1.CR1</name>
</gene>
<dbReference type="GO" id="GO:0001669">
    <property type="term" value="C:acrosomal vesicle"/>
    <property type="evidence" value="ECO:0007669"/>
    <property type="project" value="UniProtKB-SubCell"/>
</dbReference>
<comment type="function">
    <text evidence="5">Assembles a suppression complex (suppresome) by tethering SIRT1 and MDM2 to regulate composite modifications of p53/TP53. Confers both deacetylation-mediated functional inactivation, by SIRT1, and ubiquitination-dependent degradation, by MDM2, of p53/TP53, promoting a proliferative and cell survival behaviors. May play a role in the regulation of spermatogenesis.</text>
</comment>